<dbReference type="EMBL" id="JANPWE010000002">
    <property type="protein sequence ID" value="MCR6544893.1"/>
    <property type="molecule type" value="Genomic_DNA"/>
</dbReference>
<evidence type="ECO:0000256" key="1">
    <source>
        <dbReference type="ARBA" id="ARBA00022603"/>
    </source>
</evidence>
<dbReference type="Gene3D" id="3.20.20.330">
    <property type="entry name" value="Homocysteine-binding-like domain"/>
    <property type="match status" value="1"/>
</dbReference>
<keyword evidence="2 3" id="KW-0808">Transferase</keyword>
<reference evidence="5 6" key="1">
    <citation type="submission" date="2022-08" db="EMBL/GenBank/DDBJ databases">
        <title>Proteogenomics of the novel Dehalobacterium formicoaceticum strain EZ94 highlights a key role of methyltransferases during anaerobic dichloromethane degradation.</title>
        <authorList>
            <person name="Wasmund K."/>
        </authorList>
    </citation>
    <scope>NUCLEOTIDE SEQUENCE [LARGE SCALE GENOMIC DNA]</scope>
    <source>
        <strain evidence="5 6">EZ94</strain>
    </source>
</reference>
<feature type="domain" description="Hcy-binding" evidence="4">
    <location>
        <begin position="1"/>
        <end position="286"/>
    </location>
</feature>
<dbReference type="PANTHER" id="PTHR11103">
    <property type="entry name" value="SLR1189 PROTEIN"/>
    <property type="match status" value="1"/>
</dbReference>
<dbReference type="Pfam" id="PF02574">
    <property type="entry name" value="S-methyl_trans"/>
    <property type="match status" value="1"/>
</dbReference>
<comment type="caution">
    <text evidence="5">The sequence shown here is derived from an EMBL/GenBank/DDBJ whole genome shotgun (WGS) entry which is preliminary data.</text>
</comment>
<keyword evidence="3" id="KW-0479">Metal-binding</keyword>
<comment type="cofactor">
    <cofactor evidence="3">
        <name>Zn(2+)</name>
        <dbReference type="ChEBI" id="CHEBI:29105"/>
    </cofactor>
</comment>
<organism evidence="5 6">
    <name type="scientific">Dehalobacterium formicoaceticum</name>
    <dbReference type="NCBI Taxonomy" id="51515"/>
    <lineage>
        <taxon>Bacteria</taxon>
        <taxon>Bacillati</taxon>
        <taxon>Bacillota</taxon>
        <taxon>Clostridia</taxon>
        <taxon>Eubacteriales</taxon>
        <taxon>Peptococcaceae</taxon>
        <taxon>Dehalobacterium</taxon>
    </lineage>
</organism>
<feature type="binding site" evidence="3">
    <location>
        <position position="272"/>
    </location>
    <ligand>
        <name>Zn(2+)</name>
        <dbReference type="ChEBI" id="CHEBI:29105"/>
    </ligand>
</feature>
<dbReference type="InterPro" id="IPR003726">
    <property type="entry name" value="HCY_dom"/>
</dbReference>
<evidence type="ECO:0000259" key="4">
    <source>
        <dbReference type="PROSITE" id="PS50970"/>
    </source>
</evidence>
<dbReference type="PROSITE" id="PS50970">
    <property type="entry name" value="HCY"/>
    <property type="match status" value="1"/>
</dbReference>
<dbReference type="InterPro" id="IPR036589">
    <property type="entry name" value="HCY_dom_sf"/>
</dbReference>
<evidence type="ECO:0000313" key="5">
    <source>
        <dbReference type="EMBL" id="MCR6544893.1"/>
    </source>
</evidence>
<dbReference type="InterPro" id="IPR017226">
    <property type="entry name" value="BHMT-like"/>
</dbReference>
<accession>A0ABT1Y1Z4</accession>
<dbReference type="PANTHER" id="PTHR11103:SF18">
    <property type="entry name" value="SLR1189 PROTEIN"/>
    <property type="match status" value="1"/>
</dbReference>
<dbReference type="Proteomes" id="UP001524944">
    <property type="component" value="Unassembled WGS sequence"/>
</dbReference>
<feature type="binding site" evidence="3">
    <location>
        <position position="271"/>
    </location>
    <ligand>
        <name>Zn(2+)</name>
        <dbReference type="ChEBI" id="CHEBI:29105"/>
    </ligand>
</feature>
<feature type="binding site" evidence="3">
    <location>
        <position position="205"/>
    </location>
    <ligand>
        <name>Zn(2+)</name>
        <dbReference type="ChEBI" id="CHEBI:29105"/>
    </ligand>
</feature>
<keyword evidence="1 3" id="KW-0489">Methyltransferase</keyword>
<evidence type="ECO:0000256" key="2">
    <source>
        <dbReference type="ARBA" id="ARBA00022679"/>
    </source>
</evidence>
<name>A0ABT1Y1Z4_9FIRM</name>
<evidence type="ECO:0000313" key="6">
    <source>
        <dbReference type="Proteomes" id="UP001524944"/>
    </source>
</evidence>
<keyword evidence="6" id="KW-1185">Reference proteome</keyword>
<sequence length="289" mass="30843">MDFLSFIKTKQPVIFDGGMGTQLARYGLELSGGVNNLIHPETVLKVHQDYVSSGADVITANTFTMNPIYLKTHNVQVDMAEVNQAGVQLAKRSGARFILGDMGPTGQLMVPFGPYTEEEIITGYQAQGRVLAEAGVDGFIIETMMDLKEALCALKACKEVSRLPVVVSFTLSSKDSGGRTMMGQTLAECAAAVEQAGGDVIGTNCGDLDPEEIADIIAELREKTTLPILAMPNAGKPKLVKGETIYDMTPEVFAQGVLKCFQEGASLVGGCCGTTPEHIKALTELFATR</sequence>
<evidence type="ECO:0000256" key="3">
    <source>
        <dbReference type="PROSITE-ProRule" id="PRU00333"/>
    </source>
</evidence>
<dbReference type="PIRSF" id="PIRSF037505">
    <property type="entry name" value="Betaine_HMT"/>
    <property type="match status" value="1"/>
</dbReference>
<protein>
    <submittedName>
        <fullName evidence="5">Homocysteine S-methyltransferase family protein</fullName>
    </submittedName>
</protein>
<keyword evidence="3" id="KW-0862">Zinc</keyword>
<dbReference type="SUPFAM" id="SSF82282">
    <property type="entry name" value="Homocysteine S-methyltransferase"/>
    <property type="match status" value="1"/>
</dbReference>
<proteinExistence type="predicted"/>
<gene>
    <name evidence="5" type="ORF">NVS47_05060</name>
</gene>
<dbReference type="RefSeq" id="WP_089608526.1">
    <property type="nucleotide sequence ID" value="NZ_CP022121.1"/>
</dbReference>